<dbReference type="AlphaFoldDB" id="A0A8B8AKL5"/>
<protein>
    <submittedName>
        <fullName evidence="4">Armadillo repeat-containing protein 6-like</fullName>
    </submittedName>
</protein>
<dbReference type="PANTHER" id="PTHR22895">
    <property type="entry name" value="ARMADILLO REPEAT-CONTAINING PROTEIN 6"/>
    <property type="match status" value="1"/>
</dbReference>
<evidence type="ECO:0000313" key="4">
    <source>
        <dbReference type="RefSeq" id="XP_022290579.1"/>
    </source>
</evidence>
<dbReference type="GO" id="GO:0002244">
    <property type="term" value="P:hematopoietic progenitor cell differentiation"/>
    <property type="evidence" value="ECO:0007669"/>
    <property type="project" value="TreeGrafter"/>
</dbReference>
<dbReference type="PANTHER" id="PTHR22895:SF0">
    <property type="entry name" value="ARMADILLO REPEAT-CONTAINING PROTEIN 6"/>
    <property type="match status" value="1"/>
</dbReference>
<organism evidence="3 4">
    <name type="scientific">Crassostrea virginica</name>
    <name type="common">Eastern oyster</name>
    <dbReference type="NCBI Taxonomy" id="6565"/>
    <lineage>
        <taxon>Eukaryota</taxon>
        <taxon>Metazoa</taxon>
        <taxon>Spiralia</taxon>
        <taxon>Lophotrochozoa</taxon>
        <taxon>Mollusca</taxon>
        <taxon>Bivalvia</taxon>
        <taxon>Autobranchia</taxon>
        <taxon>Pteriomorphia</taxon>
        <taxon>Ostreida</taxon>
        <taxon>Ostreoidea</taxon>
        <taxon>Ostreidae</taxon>
        <taxon>Crassostrea</taxon>
    </lineage>
</organism>
<dbReference type="RefSeq" id="XP_022290579.1">
    <property type="nucleotide sequence ID" value="XM_022434871.1"/>
</dbReference>
<dbReference type="InterPro" id="IPR016024">
    <property type="entry name" value="ARM-type_fold"/>
</dbReference>
<sequence length="465" mass="51616">MAKVITQQTFDDVVRENMAEFEMSAEEAVNDAKEQFQSQGVNLLNIIQDPTLYGADGEKKELPVVTVLNSLKSSLSENNEQEILEGLSRLKLECDKDLAVRCTAGNSDAYSVLLKAVENFKDNVPLLKQTLTAKISLTNGQPDLLDNKGKELFLELLDLHSSNPDVLELVILFIRNTCIRHEENRQSYVKLGLIEKLASILKSQRNQTTVVMVTCQTLQVLTFDDDIRVPFGQAHEHAKMIVTEGNALKIILDLCKDFPDKPEVMSELFATISKLVVRNEFCQAVMDMGGIHLILQAFQDSIANKDIAKQALSVTKALAGNDNVKEAVVQNGGVQVILAAMTKHQANPRIAELGAATLAAIVLRNQGNSKQVMELNGHQTLLQAMKIHTQDANVQKQCCMAIRNLVSRAREYCDLFLELGAESLIQEAQRNHKSCQDESKAALRDLGCEVHLEERWKGEKQGLAQ</sequence>
<proteinExistence type="predicted"/>
<reference evidence="3" key="1">
    <citation type="submission" date="2024-06" db="UniProtKB">
        <authorList>
            <consortium name="RefSeq"/>
        </authorList>
    </citation>
    <scope>NUCLEOTIDE SEQUENCE [LARGE SCALE GENOMIC DNA]</scope>
</reference>
<accession>A0A8B8AKL5</accession>
<dbReference type="Gene3D" id="1.25.10.10">
    <property type="entry name" value="Leucine-rich Repeat Variant"/>
    <property type="match status" value="2"/>
</dbReference>
<name>A0A8B8AKL5_CRAVI</name>
<keyword evidence="3" id="KW-1185">Reference proteome</keyword>
<dbReference type="OrthoDB" id="449062at2759"/>
<dbReference type="KEGG" id="cvn:111102183"/>
<keyword evidence="1" id="KW-0677">Repeat</keyword>
<dbReference type="InterPro" id="IPR011989">
    <property type="entry name" value="ARM-like"/>
</dbReference>
<gene>
    <name evidence="4" type="primary">LOC111102183</name>
</gene>
<dbReference type="SMART" id="SM00185">
    <property type="entry name" value="ARM"/>
    <property type="match status" value="4"/>
</dbReference>
<reference evidence="4" key="2">
    <citation type="submission" date="2025-08" db="UniProtKB">
        <authorList>
            <consortium name="RefSeq"/>
        </authorList>
    </citation>
    <scope>IDENTIFICATION</scope>
    <source>
        <tissue evidence="4">Whole sample</tissue>
    </source>
</reference>
<feature type="repeat" description="ARM" evidence="2">
    <location>
        <begin position="289"/>
        <end position="333"/>
    </location>
</feature>
<dbReference type="GeneID" id="111102183"/>
<dbReference type="SUPFAM" id="SSF48371">
    <property type="entry name" value="ARM repeat"/>
    <property type="match status" value="1"/>
</dbReference>
<evidence type="ECO:0000256" key="2">
    <source>
        <dbReference type="PROSITE-ProRule" id="PRU00259"/>
    </source>
</evidence>
<dbReference type="Proteomes" id="UP000694844">
    <property type="component" value="Chromosome 1"/>
</dbReference>
<evidence type="ECO:0000256" key="1">
    <source>
        <dbReference type="ARBA" id="ARBA00022737"/>
    </source>
</evidence>
<dbReference type="PROSITE" id="PS50176">
    <property type="entry name" value="ARM_REPEAT"/>
    <property type="match status" value="1"/>
</dbReference>
<evidence type="ECO:0000313" key="3">
    <source>
        <dbReference type="Proteomes" id="UP000694844"/>
    </source>
</evidence>
<dbReference type="InterPro" id="IPR000225">
    <property type="entry name" value="Armadillo"/>
</dbReference>